<dbReference type="InterPro" id="IPR036691">
    <property type="entry name" value="Endo/exonu/phosph_ase_sf"/>
</dbReference>
<comment type="caution">
    <text evidence="3">The sequence shown here is derived from an EMBL/GenBank/DDBJ whole genome shotgun (WGS) entry which is preliminary data.</text>
</comment>
<accession>A0A4C1YKN1</accession>
<feature type="region of interest" description="Disordered" evidence="1">
    <location>
        <begin position="200"/>
        <end position="273"/>
    </location>
</feature>
<proteinExistence type="predicted"/>
<dbReference type="AlphaFoldDB" id="A0A4C1YKN1"/>
<dbReference type="OrthoDB" id="8036339at2759"/>
<dbReference type="Proteomes" id="UP000299102">
    <property type="component" value="Unassembled WGS sequence"/>
</dbReference>
<organism evidence="3 4">
    <name type="scientific">Eumeta variegata</name>
    <name type="common">Bagworm moth</name>
    <name type="synonym">Eumeta japonica</name>
    <dbReference type="NCBI Taxonomy" id="151549"/>
    <lineage>
        <taxon>Eukaryota</taxon>
        <taxon>Metazoa</taxon>
        <taxon>Ecdysozoa</taxon>
        <taxon>Arthropoda</taxon>
        <taxon>Hexapoda</taxon>
        <taxon>Insecta</taxon>
        <taxon>Pterygota</taxon>
        <taxon>Neoptera</taxon>
        <taxon>Endopterygota</taxon>
        <taxon>Lepidoptera</taxon>
        <taxon>Glossata</taxon>
        <taxon>Ditrysia</taxon>
        <taxon>Tineoidea</taxon>
        <taxon>Psychidae</taxon>
        <taxon>Oiketicinae</taxon>
        <taxon>Eumeta</taxon>
    </lineage>
</organism>
<dbReference type="PANTHER" id="PTHR33273:SF4">
    <property type="entry name" value="ENDONUCLEASE_EXONUCLEASE_PHOSPHATASE DOMAIN-CONTAINING PROTEIN"/>
    <property type="match status" value="1"/>
</dbReference>
<feature type="domain" description="Endonuclease/exonuclease/phosphatase" evidence="2">
    <location>
        <begin position="339"/>
        <end position="436"/>
    </location>
</feature>
<evidence type="ECO:0000256" key="1">
    <source>
        <dbReference type="SAM" id="MobiDB-lite"/>
    </source>
</evidence>
<keyword evidence="4" id="KW-1185">Reference proteome</keyword>
<sequence>MAPVNRCSLRFNPRALGPTLGVLSGLTPVSLWAPLEWTYISLVLQKSRTRCEEKEKLLRVLSVPKEEQISGKGRNALKASFVSGLEITKEQALDILGKLIKDLRGFADSKINVHKPIKNQMASIEGVFEELEKLEIQEQNKHQGTLDMQRKAETHTLLKYQDITDTPTELSAMEIDADTESMVQDDRILRRVKREIRSHEVGALHTQKKLKNLGPIHPNKKQKVVNEPPQNSVQPNKKPGWEKVEKRQKEGAQETASRKTSSGPTETKREEAKMSRDILAALQKVAGNDCGITAEAIKIRKTFRGIQTASVTLAAATAQKVVVVNNGNAGFIAASVDGIRFYSCYAPPNLTIVDFIDFLDQLTEDAKQYYPEAIAGDFNAWAVDWGSRLTHTRGKEVLEGFSTLDVVLLNNGDSPTYTKGDASSIVDLTFVSSSLIRGNFD</sequence>
<reference evidence="3 4" key="1">
    <citation type="journal article" date="2019" name="Commun. Biol.">
        <title>The bagworm genome reveals a unique fibroin gene that provides high tensile strength.</title>
        <authorList>
            <person name="Kono N."/>
            <person name="Nakamura H."/>
            <person name="Ohtoshi R."/>
            <person name="Tomita M."/>
            <person name="Numata K."/>
            <person name="Arakawa K."/>
        </authorList>
    </citation>
    <scope>NUCLEOTIDE SEQUENCE [LARGE SCALE GENOMIC DNA]</scope>
</reference>
<feature type="compositionally biased region" description="Polar residues" evidence="1">
    <location>
        <begin position="254"/>
        <end position="265"/>
    </location>
</feature>
<dbReference type="GO" id="GO:0003824">
    <property type="term" value="F:catalytic activity"/>
    <property type="evidence" value="ECO:0007669"/>
    <property type="project" value="InterPro"/>
</dbReference>
<evidence type="ECO:0000259" key="2">
    <source>
        <dbReference type="Pfam" id="PF14529"/>
    </source>
</evidence>
<name>A0A4C1YKN1_EUMVA</name>
<gene>
    <name evidence="3" type="ORF">EVAR_99230_1</name>
</gene>
<dbReference type="SUPFAM" id="SSF56219">
    <property type="entry name" value="DNase I-like"/>
    <property type="match status" value="1"/>
</dbReference>
<evidence type="ECO:0000313" key="3">
    <source>
        <dbReference type="EMBL" id="GBP75630.1"/>
    </source>
</evidence>
<feature type="compositionally biased region" description="Basic and acidic residues" evidence="1">
    <location>
        <begin position="239"/>
        <end position="252"/>
    </location>
</feature>
<protein>
    <recommendedName>
        <fullName evidence="2">Endonuclease/exonuclease/phosphatase domain-containing protein</fullName>
    </recommendedName>
</protein>
<dbReference type="Gene3D" id="3.60.10.10">
    <property type="entry name" value="Endonuclease/exonuclease/phosphatase"/>
    <property type="match status" value="1"/>
</dbReference>
<dbReference type="Pfam" id="PF14529">
    <property type="entry name" value="Exo_endo_phos_2"/>
    <property type="match status" value="1"/>
</dbReference>
<dbReference type="PANTHER" id="PTHR33273">
    <property type="entry name" value="DOMAIN-CONTAINING PROTEIN, PUTATIVE-RELATED"/>
    <property type="match status" value="1"/>
</dbReference>
<dbReference type="InterPro" id="IPR005135">
    <property type="entry name" value="Endo/exonuclease/phosphatase"/>
</dbReference>
<dbReference type="EMBL" id="BGZK01001255">
    <property type="protein sequence ID" value="GBP75630.1"/>
    <property type="molecule type" value="Genomic_DNA"/>
</dbReference>
<evidence type="ECO:0000313" key="4">
    <source>
        <dbReference type="Proteomes" id="UP000299102"/>
    </source>
</evidence>